<dbReference type="AlphaFoldDB" id="A0AAV7WNV8"/>
<evidence type="ECO:0000313" key="2">
    <source>
        <dbReference type="EMBL" id="KAJ1214193.1"/>
    </source>
</evidence>
<feature type="compositionally biased region" description="Basic and acidic residues" evidence="1">
    <location>
        <begin position="24"/>
        <end position="35"/>
    </location>
</feature>
<name>A0AAV7WNV8_PLEWA</name>
<feature type="compositionally biased region" description="Basic and acidic residues" evidence="1">
    <location>
        <begin position="51"/>
        <end position="75"/>
    </location>
</feature>
<proteinExistence type="predicted"/>
<dbReference type="EMBL" id="JANPWB010000001">
    <property type="protein sequence ID" value="KAJ1214193.1"/>
    <property type="molecule type" value="Genomic_DNA"/>
</dbReference>
<comment type="caution">
    <text evidence="2">The sequence shown here is derived from an EMBL/GenBank/DDBJ whole genome shotgun (WGS) entry which is preliminary data.</text>
</comment>
<reference evidence="2" key="1">
    <citation type="journal article" date="2022" name="bioRxiv">
        <title>Sequencing and chromosome-scale assembly of the giantPleurodeles waltlgenome.</title>
        <authorList>
            <person name="Brown T."/>
            <person name="Elewa A."/>
            <person name="Iarovenko S."/>
            <person name="Subramanian E."/>
            <person name="Araus A.J."/>
            <person name="Petzold A."/>
            <person name="Susuki M."/>
            <person name="Suzuki K.-i.T."/>
            <person name="Hayashi T."/>
            <person name="Toyoda A."/>
            <person name="Oliveira C."/>
            <person name="Osipova E."/>
            <person name="Leigh N.D."/>
            <person name="Simon A."/>
            <person name="Yun M.H."/>
        </authorList>
    </citation>
    <scope>NUCLEOTIDE SEQUENCE</scope>
    <source>
        <strain evidence="2">20211129_DDA</strain>
        <tissue evidence="2">Liver</tissue>
    </source>
</reference>
<evidence type="ECO:0000256" key="1">
    <source>
        <dbReference type="SAM" id="MobiDB-lite"/>
    </source>
</evidence>
<organism evidence="2 3">
    <name type="scientific">Pleurodeles waltl</name>
    <name type="common">Iberian ribbed newt</name>
    <dbReference type="NCBI Taxonomy" id="8319"/>
    <lineage>
        <taxon>Eukaryota</taxon>
        <taxon>Metazoa</taxon>
        <taxon>Chordata</taxon>
        <taxon>Craniata</taxon>
        <taxon>Vertebrata</taxon>
        <taxon>Euteleostomi</taxon>
        <taxon>Amphibia</taxon>
        <taxon>Batrachia</taxon>
        <taxon>Caudata</taxon>
        <taxon>Salamandroidea</taxon>
        <taxon>Salamandridae</taxon>
        <taxon>Pleurodelinae</taxon>
        <taxon>Pleurodeles</taxon>
    </lineage>
</organism>
<evidence type="ECO:0000313" key="3">
    <source>
        <dbReference type="Proteomes" id="UP001066276"/>
    </source>
</evidence>
<protein>
    <submittedName>
        <fullName evidence="2">Uncharacterized protein</fullName>
    </submittedName>
</protein>
<gene>
    <name evidence="2" type="ORF">NDU88_001819</name>
</gene>
<sequence length="89" mass="10327">MNDVRGNTETEKQLRTNPKIQPETPRRNGESRHVPEGPWHPQKPANLFWERVPDHSRPSGRRGTDHPSERPKGEKSTSLPLGYKRRREG</sequence>
<feature type="compositionally biased region" description="Basic and acidic residues" evidence="1">
    <location>
        <begin position="1"/>
        <end position="14"/>
    </location>
</feature>
<keyword evidence="3" id="KW-1185">Reference proteome</keyword>
<accession>A0AAV7WNV8</accession>
<feature type="region of interest" description="Disordered" evidence="1">
    <location>
        <begin position="1"/>
        <end position="89"/>
    </location>
</feature>
<dbReference type="Proteomes" id="UP001066276">
    <property type="component" value="Chromosome 1_1"/>
</dbReference>